<accession>A0A117RG44</accession>
<dbReference type="SUPFAM" id="SSF51905">
    <property type="entry name" value="FAD/NAD(P)-binding domain"/>
    <property type="match status" value="1"/>
</dbReference>
<protein>
    <recommendedName>
        <fullName evidence="5">FAD/NAD(P)-binding domain-containing protein</fullName>
    </recommendedName>
</protein>
<keyword evidence="3" id="KW-0274">FAD</keyword>
<evidence type="ECO:0000256" key="2">
    <source>
        <dbReference type="ARBA" id="ARBA00022630"/>
    </source>
</evidence>
<sequence length="158" mass="17053">MPADHLKLPRMRDVDAHWRLGVAATGLDRITKRVRLADGEQVPYDRLLIATGTRARQWPNPTEAALQGVHTIRSRDDAAQLQNALAEPPSRVLVIGAGFIGSEVASVCRELGLPVTVVERGSAPLVGARRGDRGDRRADAARSRCGPALRSRRVVIGG</sequence>
<name>A0A117RG44_9ACTN</name>
<comment type="caution">
    <text evidence="6">The sequence shown here is derived from an EMBL/GenBank/DDBJ whole genome shotgun (WGS) entry which is preliminary data.</text>
</comment>
<dbReference type="PANTHER" id="PTHR43557:SF2">
    <property type="entry name" value="RIESKE DOMAIN-CONTAINING PROTEIN-RELATED"/>
    <property type="match status" value="1"/>
</dbReference>
<feature type="domain" description="FAD/NAD(P)-binding" evidence="5">
    <location>
        <begin position="16"/>
        <end position="125"/>
    </location>
</feature>
<keyword evidence="7" id="KW-1185">Reference proteome</keyword>
<dbReference type="EMBL" id="LMWX01000008">
    <property type="protein sequence ID" value="KUN88903.1"/>
    <property type="molecule type" value="Genomic_DNA"/>
</dbReference>
<dbReference type="STRING" id="285568.AQJ66_05390"/>
<reference evidence="6 7" key="1">
    <citation type="submission" date="2015-10" db="EMBL/GenBank/DDBJ databases">
        <title>Draft genome sequence of Streptomyces bungoensis DSM 41781, type strain for the species Streptomyces bungoensis.</title>
        <authorList>
            <person name="Ruckert C."/>
            <person name="Winkler A."/>
            <person name="Kalinowski J."/>
            <person name="Kampfer P."/>
            <person name="Glaeser S."/>
        </authorList>
    </citation>
    <scope>NUCLEOTIDE SEQUENCE [LARGE SCALE GENOMIC DNA]</scope>
    <source>
        <strain evidence="6 7">DSM 41781</strain>
    </source>
</reference>
<dbReference type="InterPro" id="IPR050446">
    <property type="entry name" value="FAD-oxidoreductase/Apoptosis"/>
</dbReference>
<evidence type="ECO:0000256" key="4">
    <source>
        <dbReference type="ARBA" id="ARBA00023002"/>
    </source>
</evidence>
<comment type="cofactor">
    <cofactor evidence="1">
        <name>FAD</name>
        <dbReference type="ChEBI" id="CHEBI:57692"/>
    </cofactor>
</comment>
<keyword evidence="2" id="KW-0285">Flavoprotein</keyword>
<dbReference type="GO" id="GO:0005737">
    <property type="term" value="C:cytoplasm"/>
    <property type="evidence" value="ECO:0007669"/>
    <property type="project" value="TreeGrafter"/>
</dbReference>
<proteinExistence type="predicted"/>
<dbReference type="PRINTS" id="PR00368">
    <property type="entry name" value="FADPNR"/>
</dbReference>
<dbReference type="GO" id="GO:0016651">
    <property type="term" value="F:oxidoreductase activity, acting on NAD(P)H"/>
    <property type="evidence" value="ECO:0007669"/>
    <property type="project" value="TreeGrafter"/>
</dbReference>
<gene>
    <name evidence="6" type="ORF">AQJ66_05390</name>
</gene>
<dbReference type="PANTHER" id="PTHR43557">
    <property type="entry name" value="APOPTOSIS-INDUCING FACTOR 1"/>
    <property type="match status" value="1"/>
</dbReference>
<dbReference type="InterPro" id="IPR036188">
    <property type="entry name" value="FAD/NAD-bd_sf"/>
</dbReference>
<evidence type="ECO:0000256" key="1">
    <source>
        <dbReference type="ARBA" id="ARBA00001974"/>
    </source>
</evidence>
<dbReference type="Gene3D" id="3.50.50.60">
    <property type="entry name" value="FAD/NAD(P)-binding domain"/>
    <property type="match status" value="2"/>
</dbReference>
<dbReference type="Pfam" id="PF07992">
    <property type="entry name" value="Pyr_redox_2"/>
    <property type="match status" value="1"/>
</dbReference>
<dbReference type="InterPro" id="IPR023753">
    <property type="entry name" value="FAD/NAD-binding_dom"/>
</dbReference>
<evidence type="ECO:0000313" key="6">
    <source>
        <dbReference type="EMBL" id="KUN88903.1"/>
    </source>
</evidence>
<dbReference type="AlphaFoldDB" id="A0A117RG44"/>
<organism evidence="6 7">
    <name type="scientific">Streptomyces bungoensis</name>
    <dbReference type="NCBI Taxonomy" id="285568"/>
    <lineage>
        <taxon>Bacteria</taxon>
        <taxon>Bacillati</taxon>
        <taxon>Actinomycetota</taxon>
        <taxon>Actinomycetes</taxon>
        <taxon>Kitasatosporales</taxon>
        <taxon>Streptomycetaceae</taxon>
        <taxon>Streptomyces</taxon>
    </lineage>
</organism>
<dbReference type="Proteomes" id="UP000053024">
    <property type="component" value="Unassembled WGS sequence"/>
</dbReference>
<keyword evidence="4" id="KW-0560">Oxidoreductase</keyword>
<evidence type="ECO:0000313" key="7">
    <source>
        <dbReference type="Proteomes" id="UP000053024"/>
    </source>
</evidence>
<evidence type="ECO:0000256" key="3">
    <source>
        <dbReference type="ARBA" id="ARBA00022827"/>
    </source>
</evidence>
<evidence type="ECO:0000259" key="5">
    <source>
        <dbReference type="Pfam" id="PF07992"/>
    </source>
</evidence>